<dbReference type="Gene3D" id="3.30.470.20">
    <property type="entry name" value="ATP-grasp fold, B domain"/>
    <property type="match status" value="1"/>
</dbReference>
<dbReference type="Pfam" id="PF14398">
    <property type="entry name" value="ATPgrasp_YheCD"/>
    <property type="match status" value="1"/>
</dbReference>
<accession>A0A939BQ70</accession>
<dbReference type="EMBL" id="JAFBEB010000010">
    <property type="protein sequence ID" value="MBM7591300.1"/>
    <property type="molecule type" value="Genomic_DNA"/>
</dbReference>
<keyword evidence="2" id="KW-1185">Reference proteome</keyword>
<comment type="caution">
    <text evidence="1">The sequence shown here is derived from an EMBL/GenBank/DDBJ whole genome shotgun (WGS) entry which is preliminary data.</text>
</comment>
<reference evidence="1" key="1">
    <citation type="submission" date="2021-01" db="EMBL/GenBank/DDBJ databases">
        <title>Genomic Encyclopedia of Type Strains, Phase IV (KMG-IV): sequencing the most valuable type-strain genomes for metagenomic binning, comparative biology and taxonomic classification.</title>
        <authorList>
            <person name="Goeker M."/>
        </authorList>
    </citation>
    <scope>NUCLEOTIDE SEQUENCE</scope>
    <source>
        <strain evidence="1">DSM 25523</strain>
    </source>
</reference>
<dbReference type="RefSeq" id="WP_204519009.1">
    <property type="nucleotide sequence ID" value="NZ_BAABIN010000012.1"/>
</dbReference>
<dbReference type="AlphaFoldDB" id="A0A939BQ70"/>
<protein>
    <submittedName>
        <fullName evidence="1">Glutathione synthase/RimK-type ligase-like ATP-grasp enzyme</fullName>
    </submittedName>
</protein>
<dbReference type="InterPro" id="IPR026838">
    <property type="entry name" value="YheC/D"/>
</dbReference>
<organism evidence="1 2">
    <name type="scientific">Brevibacillus fulvus</name>
    <dbReference type="NCBI Taxonomy" id="1125967"/>
    <lineage>
        <taxon>Bacteria</taxon>
        <taxon>Bacillati</taxon>
        <taxon>Bacillota</taxon>
        <taxon>Bacilli</taxon>
        <taxon>Bacillales</taxon>
        <taxon>Paenibacillaceae</taxon>
        <taxon>Brevibacillus</taxon>
    </lineage>
</organism>
<sequence>MSYVRAMIQAIKVDQAEADLYLPRNLIRKWQLPAAISVQFGNKVIKADVKETKAMQSIRANSRLVRSLHLPLGNSLQLRYAADQHRLVFGPLIGILLSSIQPHNQDAPFGPFTPFLNEIAEICRKRGMVACAFCTEHVDWEKQTLRGLVQLDGTWRMTTLPLPQCIYNRLTSRRAERTDQVGAWIQRCKEFRIPFFNEQFLNKWNVHKALEHDARASDYLPKTIIYQTAKDLADMLTQHRLVYAKPTSGSMGRGIFRIQRTAGGYSLTKATDQGSVTKNFKKLDNLHQYLVQRKKGKVYLLQQGLRLIGFRRKPVDFRVLVQRNRRGEWAVTSLIARLGQNSVVSNIARGGSMLPALQALRLCGPWQTMNRPDTQTLKKVALQIARSLESSLEGHYAEFGIDLGVDIYGRIWLLEVNSKPSKSISAVQMTVDTVEAPRRPRPSVFRTLDYAAYLCGFPLKSGRRSTEKRTTNLKRR</sequence>
<gene>
    <name evidence="1" type="ORF">JOD01_002927</name>
</gene>
<proteinExistence type="predicted"/>
<dbReference type="SUPFAM" id="SSF56059">
    <property type="entry name" value="Glutathione synthetase ATP-binding domain-like"/>
    <property type="match status" value="1"/>
</dbReference>
<dbReference type="GO" id="GO:0016874">
    <property type="term" value="F:ligase activity"/>
    <property type="evidence" value="ECO:0007669"/>
    <property type="project" value="UniProtKB-KW"/>
</dbReference>
<evidence type="ECO:0000313" key="2">
    <source>
        <dbReference type="Proteomes" id="UP000717624"/>
    </source>
</evidence>
<evidence type="ECO:0000313" key="1">
    <source>
        <dbReference type="EMBL" id="MBM7591300.1"/>
    </source>
</evidence>
<name>A0A939BQ70_9BACL</name>
<dbReference type="Proteomes" id="UP000717624">
    <property type="component" value="Unassembled WGS sequence"/>
</dbReference>
<keyword evidence="1" id="KW-0436">Ligase</keyword>